<dbReference type="Proteomes" id="UP000037175">
    <property type="component" value="Unassembled WGS sequence"/>
</dbReference>
<dbReference type="InterPro" id="IPR009051">
    <property type="entry name" value="Helical_ferredxn"/>
</dbReference>
<dbReference type="PANTHER" id="PTHR40447:SF1">
    <property type="entry name" value="ANAEROBIC SULFITE REDUCTASE SUBUNIT A"/>
    <property type="match status" value="1"/>
</dbReference>
<evidence type="ECO:0000313" key="5">
    <source>
        <dbReference type="EMBL" id="KNZ69834.1"/>
    </source>
</evidence>
<evidence type="ECO:0000259" key="4">
    <source>
        <dbReference type="PROSITE" id="PS51379"/>
    </source>
</evidence>
<dbReference type="EMBL" id="LGTE01000008">
    <property type="protein sequence ID" value="KNZ69834.1"/>
    <property type="molecule type" value="Genomic_DNA"/>
</dbReference>
<keyword evidence="2" id="KW-0408">Iron</keyword>
<feature type="domain" description="4Fe-4S ferredoxin-type" evidence="4">
    <location>
        <begin position="224"/>
        <end position="254"/>
    </location>
</feature>
<dbReference type="InterPro" id="IPR017900">
    <property type="entry name" value="4Fe4S_Fe_S_CS"/>
</dbReference>
<reference evidence="6" key="1">
    <citation type="submission" date="2015-07" db="EMBL/GenBank/DDBJ databases">
        <title>Complete Genome of Thermincola ferriacetica strain Z-0001T.</title>
        <authorList>
            <person name="Lusk B."/>
            <person name="Badalamenti J.P."/>
            <person name="Parameswaran P."/>
            <person name="Bond D.R."/>
            <person name="Torres C.I."/>
        </authorList>
    </citation>
    <scope>NUCLEOTIDE SEQUENCE [LARGE SCALE GENOMIC DNA]</scope>
    <source>
        <strain evidence="6">Z-0001</strain>
    </source>
</reference>
<accession>A0A0L6W422</accession>
<sequence length="341" mass="39089">MDYILNKGLVKAWLRKLIKHGILVAPIRLEGGDIIFKEAFNPDNILLECKKTLYSAKPFFLPQEETLFTFRERSFGTIKEVFDEFPRIFFGLRPCDLKAIIQADRFFTENYQDPYYRKRREHTLLIVVGCNDPDSNCFCHAMGLGPFYHEGADIFLADMGKSFIATPITPNGINAVEKYRYFFEEATAEQQGEKSRYELTAMQKLVANLPLTDVRACYSLIDDEFVSGISRKCAACGSCSYVCPMCFCYNVVDRENKDLEGKRVRTWDSCIFEGFTRMAGRHNLIKSRQERLKKRFAHKLKQYPETYGFPGCTGCGRCSLTCLGHISMLDVLKKVTAEVGK</sequence>
<dbReference type="PROSITE" id="PS51379">
    <property type="entry name" value="4FE4S_FER_2"/>
    <property type="match status" value="1"/>
</dbReference>
<dbReference type="Gene3D" id="1.10.1060.10">
    <property type="entry name" value="Alpha-helical ferredoxin"/>
    <property type="match status" value="1"/>
</dbReference>
<protein>
    <submittedName>
        <fullName evidence="5">4Fe-4S ferredoxin</fullName>
    </submittedName>
</protein>
<dbReference type="GO" id="GO:0051536">
    <property type="term" value="F:iron-sulfur cluster binding"/>
    <property type="evidence" value="ECO:0007669"/>
    <property type="project" value="UniProtKB-KW"/>
</dbReference>
<dbReference type="SUPFAM" id="SSF46548">
    <property type="entry name" value="alpha-helical ferredoxin"/>
    <property type="match status" value="1"/>
</dbReference>
<dbReference type="AlphaFoldDB" id="A0A0L6W422"/>
<dbReference type="PROSITE" id="PS00198">
    <property type="entry name" value="4FE4S_FER_1"/>
    <property type="match status" value="1"/>
</dbReference>
<dbReference type="PANTHER" id="PTHR40447">
    <property type="entry name" value="ANAEROBIC SULFITE REDUCTASE SUBUNIT A"/>
    <property type="match status" value="1"/>
</dbReference>
<dbReference type="Pfam" id="PF17179">
    <property type="entry name" value="Fer4_22"/>
    <property type="match status" value="1"/>
</dbReference>
<organism evidence="5 6">
    <name type="scientific">Thermincola ferriacetica</name>
    <dbReference type="NCBI Taxonomy" id="281456"/>
    <lineage>
        <taxon>Bacteria</taxon>
        <taxon>Bacillati</taxon>
        <taxon>Bacillota</taxon>
        <taxon>Clostridia</taxon>
        <taxon>Eubacteriales</taxon>
        <taxon>Thermincolaceae</taxon>
        <taxon>Thermincola</taxon>
    </lineage>
</organism>
<keyword evidence="6" id="KW-1185">Reference proteome</keyword>
<evidence type="ECO:0000313" key="6">
    <source>
        <dbReference type="Proteomes" id="UP000037175"/>
    </source>
</evidence>
<dbReference type="RefSeq" id="WP_052217583.1">
    <property type="nucleotide sequence ID" value="NZ_LGTE01000008.1"/>
</dbReference>
<dbReference type="InterPro" id="IPR017896">
    <property type="entry name" value="4Fe4S_Fe-S-bd"/>
</dbReference>
<comment type="caution">
    <text evidence="5">The sequence shown here is derived from an EMBL/GenBank/DDBJ whole genome shotgun (WGS) entry which is preliminary data.</text>
</comment>
<evidence type="ECO:0000256" key="3">
    <source>
        <dbReference type="ARBA" id="ARBA00023014"/>
    </source>
</evidence>
<keyword evidence="1" id="KW-0479">Metal-binding</keyword>
<gene>
    <name evidence="5" type="ORF">Tfer_1444</name>
</gene>
<evidence type="ECO:0000256" key="2">
    <source>
        <dbReference type="ARBA" id="ARBA00023004"/>
    </source>
</evidence>
<dbReference type="GO" id="GO:0046872">
    <property type="term" value="F:metal ion binding"/>
    <property type="evidence" value="ECO:0007669"/>
    <property type="project" value="UniProtKB-KW"/>
</dbReference>
<proteinExistence type="predicted"/>
<keyword evidence="3" id="KW-0411">Iron-sulfur</keyword>
<name>A0A0L6W422_9FIRM</name>
<evidence type="ECO:0000256" key="1">
    <source>
        <dbReference type="ARBA" id="ARBA00022723"/>
    </source>
</evidence>